<dbReference type="EMBL" id="JX649892">
    <property type="protein sequence ID" value="AGC72121.1"/>
    <property type="molecule type" value="Genomic_DNA"/>
</dbReference>
<name>L7VXF8_9BACT</name>
<accession>L7VXF8</accession>
<proteinExistence type="predicted"/>
<organism evidence="1">
    <name type="scientific">uncultured bacterium A1Q1_fos_160</name>
    <dbReference type="NCBI Taxonomy" id="1256550"/>
    <lineage>
        <taxon>Bacteria</taxon>
        <taxon>environmental samples</taxon>
    </lineage>
</organism>
<sequence length="74" mass="8374">MFVGPQVHVIDPCGLTDRFMASLSYTPTGQWKAGHFERPLPDGYLEAVKYRDATRVRDPALAAELQELWQVIGR</sequence>
<protein>
    <submittedName>
        <fullName evidence="1">Uncharacterized protein</fullName>
    </submittedName>
</protein>
<reference evidence="1" key="1">
    <citation type="submission" date="2012-09" db="EMBL/GenBank/DDBJ databases">
        <title>Metagenomic Characterization of a Microbial Community in Wastewater Detects High Levels of Antibiotic Resistance.</title>
        <authorList>
            <person name="Abrams M."/>
            <person name="Caldwell A."/>
            <person name="Vandaei E."/>
            <person name="Lee W."/>
            <person name="Perrott J."/>
            <person name="Khan S.Y."/>
            <person name="Ta J."/>
            <person name="Romero D."/>
            <person name="Nguyen V."/>
            <person name="Pourmand N."/>
            <person name="Ouverney C.C."/>
        </authorList>
    </citation>
    <scope>NUCLEOTIDE SEQUENCE</scope>
</reference>
<dbReference type="AlphaFoldDB" id="L7VXF8"/>
<evidence type="ECO:0000313" key="1">
    <source>
        <dbReference type="EMBL" id="AGC72121.1"/>
    </source>
</evidence>